<feature type="region of interest" description="Disordered" evidence="1">
    <location>
        <begin position="167"/>
        <end position="189"/>
    </location>
</feature>
<keyword evidence="2" id="KW-0732">Signal</keyword>
<sequence length="189" mass="19627">MNYLPIALLTISYLLFLCSGAAIEEPEKFSVGWGSPGGWGSAIPSNGTTVSAGQTIVGEHVASNVTYTDNVNVTAYSSDGAILTSNHTSNLTGFQDFYTDYMVGNPSNDTYIYNNGDDVYQDAAVLHQTVAGADNIASVNFTQNPTSVIAFSADTLGVSAWITGSEGTNVSPGTGSGGWNSGSGWKEGQ</sequence>
<proteinExistence type="predicted"/>
<dbReference type="Proteomes" id="UP001642540">
    <property type="component" value="Unassembled WGS sequence"/>
</dbReference>
<reference evidence="3 4" key="1">
    <citation type="submission" date="2024-08" db="EMBL/GenBank/DDBJ databases">
        <authorList>
            <person name="Cucini C."/>
            <person name="Frati F."/>
        </authorList>
    </citation>
    <scope>NUCLEOTIDE SEQUENCE [LARGE SCALE GENOMIC DNA]</scope>
</reference>
<keyword evidence="4" id="KW-1185">Reference proteome</keyword>
<gene>
    <name evidence="3" type="ORF">ODALV1_LOCUS28125</name>
</gene>
<feature type="chain" id="PRO_5047476619" evidence="2">
    <location>
        <begin position="21"/>
        <end position="189"/>
    </location>
</feature>
<feature type="compositionally biased region" description="Gly residues" evidence="1">
    <location>
        <begin position="174"/>
        <end position="189"/>
    </location>
</feature>
<feature type="signal peptide" evidence="2">
    <location>
        <begin position="1"/>
        <end position="20"/>
    </location>
</feature>
<protein>
    <submittedName>
        <fullName evidence="3">Uncharacterized protein</fullName>
    </submittedName>
</protein>
<organism evidence="3 4">
    <name type="scientific">Orchesella dallaii</name>
    <dbReference type="NCBI Taxonomy" id="48710"/>
    <lineage>
        <taxon>Eukaryota</taxon>
        <taxon>Metazoa</taxon>
        <taxon>Ecdysozoa</taxon>
        <taxon>Arthropoda</taxon>
        <taxon>Hexapoda</taxon>
        <taxon>Collembola</taxon>
        <taxon>Entomobryomorpha</taxon>
        <taxon>Entomobryoidea</taxon>
        <taxon>Orchesellidae</taxon>
        <taxon>Orchesellinae</taxon>
        <taxon>Orchesella</taxon>
    </lineage>
</organism>
<name>A0ABP1S0M6_9HEXA</name>
<dbReference type="EMBL" id="CAXLJM020000133">
    <property type="protein sequence ID" value="CAL8140067.1"/>
    <property type="molecule type" value="Genomic_DNA"/>
</dbReference>
<evidence type="ECO:0000256" key="2">
    <source>
        <dbReference type="SAM" id="SignalP"/>
    </source>
</evidence>
<evidence type="ECO:0000313" key="3">
    <source>
        <dbReference type="EMBL" id="CAL8140067.1"/>
    </source>
</evidence>
<comment type="caution">
    <text evidence="3">The sequence shown here is derived from an EMBL/GenBank/DDBJ whole genome shotgun (WGS) entry which is preliminary data.</text>
</comment>
<accession>A0ABP1S0M6</accession>
<evidence type="ECO:0000313" key="4">
    <source>
        <dbReference type="Proteomes" id="UP001642540"/>
    </source>
</evidence>
<evidence type="ECO:0000256" key="1">
    <source>
        <dbReference type="SAM" id="MobiDB-lite"/>
    </source>
</evidence>